<keyword evidence="4" id="KW-0378">Hydrolase</keyword>
<name>A0A7T0KNR6_9CORY</name>
<feature type="transmembrane region" description="Helical" evidence="1">
    <location>
        <begin position="31"/>
        <end position="49"/>
    </location>
</feature>
<dbReference type="InterPro" id="IPR003675">
    <property type="entry name" value="Rce1/LyrA-like_dom"/>
</dbReference>
<dbReference type="Pfam" id="PF02517">
    <property type="entry name" value="Rce1-like"/>
    <property type="match status" value="1"/>
</dbReference>
<accession>A0A7T0KNR6</accession>
<dbReference type="KEGG" id="cqn:G7Y29_03625"/>
<keyword evidence="1" id="KW-0812">Transmembrane</keyword>
<feature type="transmembrane region" description="Helical" evidence="1">
    <location>
        <begin position="191"/>
        <end position="208"/>
    </location>
</feature>
<evidence type="ECO:0000256" key="2">
    <source>
        <dbReference type="SAM" id="SignalP"/>
    </source>
</evidence>
<dbReference type="GO" id="GO:0006508">
    <property type="term" value="P:proteolysis"/>
    <property type="evidence" value="ECO:0007669"/>
    <property type="project" value="UniProtKB-KW"/>
</dbReference>
<dbReference type="EMBL" id="CP064955">
    <property type="protein sequence ID" value="QPK83894.1"/>
    <property type="molecule type" value="Genomic_DNA"/>
</dbReference>
<gene>
    <name evidence="4" type="ORF">G7Y29_03625</name>
</gene>
<feature type="chain" id="PRO_5038406675" evidence="2">
    <location>
        <begin position="22"/>
        <end position="209"/>
    </location>
</feature>
<dbReference type="Proteomes" id="UP000594586">
    <property type="component" value="Chromosome"/>
</dbReference>
<dbReference type="GO" id="GO:0008237">
    <property type="term" value="F:metallopeptidase activity"/>
    <property type="evidence" value="ECO:0007669"/>
    <property type="project" value="UniProtKB-KW"/>
</dbReference>
<feature type="transmembrane region" description="Helical" evidence="1">
    <location>
        <begin position="146"/>
        <end position="179"/>
    </location>
</feature>
<keyword evidence="4" id="KW-0482">Metalloprotease</keyword>
<feature type="transmembrane region" description="Helical" evidence="1">
    <location>
        <begin position="69"/>
        <end position="87"/>
    </location>
</feature>
<keyword evidence="4" id="KW-0645">Protease</keyword>
<feature type="domain" description="CAAX prenyl protease 2/Lysostaphin resistance protein A-like" evidence="3">
    <location>
        <begin position="110"/>
        <end position="198"/>
    </location>
</feature>
<proteinExistence type="predicted"/>
<dbReference type="RefSeq" id="WP_165002031.1">
    <property type="nucleotide sequence ID" value="NZ_CP064955.1"/>
</dbReference>
<evidence type="ECO:0000313" key="4">
    <source>
        <dbReference type="EMBL" id="QPK83894.1"/>
    </source>
</evidence>
<keyword evidence="1" id="KW-0472">Membrane</keyword>
<evidence type="ECO:0000256" key="1">
    <source>
        <dbReference type="SAM" id="Phobius"/>
    </source>
</evidence>
<keyword evidence="2" id="KW-0732">Signal</keyword>
<reference evidence="4 5" key="1">
    <citation type="submission" date="2020-11" db="EMBL/GenBank/DDBJ databases">
        <title>Corynebacterium sp. MC1420.</title>
        <authorList>
            <person name="Zhou J."/>
        </authorList>
    </citation>
    <scope>NUCLEOTIDE SEQUENCE [LARGE SCALE GENOMIC DNA]</scope>
    <source>
        <strain evidence="4 5">MC1420</strain>
    </source>
</reference>
<keyword evidence="1" id="KW-1133">Transmembrane helix</keyword>
<feature type="signal peptide" evidence="2">
    <location>
        <begin position="1"/>
        <end position="21"/>
    </location>
</feature>
<sequence>MPLPRLAFLLPCLVGAAGLFAARWAGDGTPGFYLATVITALVYAAAWWFMGSRDAFAGPRRAQEIGRGIVVGALLAALFVAGAVVVSRIPALAEPVDQLLSTVDRGGWGPTLFVLVINGIGEELIYRDAVPRQLRARGLVTRTAAVAAVSVSLYCLVTVAMGVPLLILAAAVVGAVAHFEVVRSERLYSPIALHLTWSIGMLFILPLFF</sequence>
<feature type="transmembrane region" description="Helical" evidence="1">
    <location>
        <begin position="107"/>
        <end position="126"/>
    </location>
</feature>
<keyword evidence="5" id="KW-1185">Reference proteome</keyword>
<evidence type="ECO:0000259" key="3">
    <source>
        <dbReference type="Pfam" id="PF02517"/>
    </source>
</evidence>
<evidence type="ECO:0000313" key="5">
    <source>
        <dbReference type="Proteomes" id="UP000594586"/>
    </source>
</evidence>
<organism evidence="4 5">
    <name type="scientific">Corynebacterium qintianiae</name>
    <dbReference type="NCBI Taxonomy" id="2709392"/>
    <lineage>
        <taxon>Bacteria</taxon>
        <taxon>Bacillati</taxon>
        <taxon>Actinomycetota</taxon>
        <taxon>Actinomycetes</taxon>
        <taxon>Mycobacteriales</taxon>
        <taxon>Corynebacteriaceae</taxon>
        <taxon>Corynebacterium</taxon>
    </lineage>
</organism>
<dbReference type="GO" id="GO:0004175">
    <property type="term" value="F:endopeptidase activity"/>
    <property type="evidence" value="ECO:0007669"/>
    <property type="project" value="UniProtKB-ARBA"/>
</dbReference>
<dbReference type="AlphaFoldDB" id="A0A7T0KNR6"/>
<protein>
    <submittedName>
        <fullName evidence="4">CPBP family intramembrane metalloprotease</fullName>
    </submittedName>
</protein>
<dbReference type="GO" id="GO:0080120">
    <property type="term" value="P:CAAX-box protein maturation"/>
    <property type="evidence" value="ECO:0007669"/>
    <property type="project" value="UniProtKB-ARBA"/>
</dbReference>